<gene>
    <name evidence="1" type="ORF">BaRGS_00038268</name>
</gene>
<evidence type="ECO:0000313" key="2">
    <source>
        <dbReference type="Proteomes" id="UP001519460"/>
    </source>
</evidence>
<evidence type="ECO:0000313" key="1">
    <source>
        <dbReference type="EMBL" id="KAK7463156.1"/>
    </source>
</evidence>
<name>A0ABD0J644_9CAEN</name>
<dbReference type="EMBL" id="JACVVK020000609">
    <property type="protein sequence ID" value="KAK7463156.1"/>
    <property type="molecule type" value="Genomic_DNA"/>
</dbReference>
<organism evidence="1 2">
    <name type="scientific">Batillaria attramentaria</name>
    <dbReference type="NCBI Taxonomy" id="370345"/>
    <lineage>
        <taxon>Eukaryota</taxon>
        <taxon>Metazoa</taxon>
        <taxon>Spiralia</taxon>
        <taxon>Lophotrochozoa</taxon>
        <taxon>Mollusca</taxon>
        <taxon>Gastropoda</taxon>
        <taxon>Caenogastropoda</taxon>
        <taxon>Sorbeoconcha</taxon>
        <taxon>Cerithioidea</taxon>
        <taxon>Batillariidae</taxon>
        <taxon>Batillaria</taxon>
    </lineage>
</organism>
<reference evidence="1 2" key="1">
    <citation type="journal article" date="2023" name="Sci. Data">
        <title>Genome assembly of the Korean intertidal mud-creeper Batillaria attramentaria.</title>
        <authorList>
            <person name="Patra A.K."/>
            <person name="Ho P.T."/>
            <person name="Jun S."/>
            <person name="Lee S.J."/>
            <person name="Kim Y."/>
            <person name="Won Y.J."/>
        </authorList>
    </citation>
    <scope>NUCLEOTIDE SEQUENCE [LARGE SCALE GENOMIC DNA]</scope>
    <source>
        <strain evidence="1">Wonlab-2016</strain>
    </source>
</reference>
<comment type="caution">
    <text evidence="1">The sequence shown here is derived from an EMBL/GenBank/DDBJ whole genome shotgun (WGS) entry which is preliminary data.</text>
</comment>
<sequence length="103" mass="11570">MRGNGSYIFAHGGLLEKMGRGGVRSAWAFSWTRSNLAPDQQAPADTTEHISQQGRLRSGNYRKRTTKGKSLTLSGHYRCSKMFLSNPSTHFFVLEETRSCMVK</sequence>
<dbReference type="AlphaFoldDB" id="A0ABD0J644"/>
<keyword evidence="2" id="KW-1185">Reference proteome</keyword>
<accession>A0ABD0J644</accession>
<dbReference type="Proteomes" id="UP001519460">
    <property type="component" value="Unassembled WGS sequence"/>
</dbReference>
<proteinExistence type="predicted"/>
<protein>
    <submittedName>
        <fullName evidence="1">Uncharacterized protein</fullName>
    </submittedName>
</protein>